<dbReference type="InterPro" id="IPR044068">
    <property type="entry name" value="CB"/>
</dbReference>
<keyword evidence="9" id="KW-1185">Reference proteome</keyword>
<protein>
    <submittedName>
        <fullName evidence="8">Site-specific integrase</fullName>
    </submittedName>
</protein>
<dbReference type="RefSeq" id="WP_341580840.1">
    <property type="nucleotide sequence ID" value="NZ_CP101118.1"/>
</dbReference>
<evidence type="ECO:0000256" key="3">
    <source>
        <dbReference type="ARBA" id="ARBA00023125"/>
    </source>
</evidence>
<gene>
    <name evidence="8" type="ORF">NLK58_12045</name>
</gene>
<evidence type="ECO:0000259" key="7">
    <source>
        <dbReference type="PROSITE" id="PS51900"/>
    </source>
</evidence>
<dbReference type="Gene3D" id="1.10.443.10">
    <property type="entry name" value="Intergrase catalytic core"/>
    <property type="match status" value="1"/>
</dbReference>
<keyword evidence="4" id="KW-0233">DNA recombination</keyword>
<dbReference type="Gene3D" id="1.10.150.130">
    <property type="match status" value="1"/>
</dbReference>
<organism evidence="8 9">
    <name type="scientific">Marinobacter metalliresistant</name>
    <dbReference type="NCBI Taxonomy" id="2961995"/>
    <lineage>
        <taxon>Bacteria</taxon>
        <taxon>Pseudomonadati</taxon>
        <taxon>Pseudomonadota</taxon>
        <taxon>Gammaproteobacteria</taxon>
        <taxon>Pseudomonadales</taxon>
        <taxon>Marinobacteraceae</taxon>
        <taxon>Marinobacter</taxon>
    </lineage>
</organism>
<evidence type="ECO:0000256" key="4">
    <source>
        <dbReference type="ARBA" id="ARBA00023172"/>
    </source>
</evidence>
<evidence type="ECO:0000259" key="6">
    <source>
        <dbReference type="PROSITE" id="PS51898"/>
    </source>
</evidence>
<dbReference type="PANTHER" id="PTHR30349">
    <property type="entry name" value="PHAGE INTEGRASE-RELATED"/>
    <property type="match status" value="1"/>
</dbReference>
<accession>A0ABZ2VXV2</accession>
<dbReference type="PROSITE" id="PS51898">
    <property type="entry name" value="TYR_RECOMBINASE"/>
    <property type="match status" value="1"/>
</dbReference>
<dbReference type="Proteomes" id="UP001475781">
    <property type="component" value="Chromosome"/>
</dbReference>
<keyword evidence="2" id="KW-0229">DNA integration</keyword>
<sequence length="301" mass="34505">MNANEHARFQALHQRYLTELTLRGKSPKTIDLYTRCLRQISDYFETCPDQLSTDQLRQYFMHLVEHRSWSLVKIARNALQSFYQYVLAKPWEYVPIVKPPKVQSLQDVLSLEEVGRLISHTRKLSYQVYFLTTYSLGLRLSESLNLTIADVDSHLMRVHVRCGKGKKDRFVSLPLMTLKALRRYWATHRHPELLFPGGQPPHEAVAASGSGVSRVMPREGVQKAIKLVALECGIRKRVHIHSFATHLLENGVNLRSIQTLLGHASPVTTARYTRMTHEAQQNSALMINALVDRLQVDWVAS</sequence>
<dbReference type="InterPro" id="IPR011010">
    <property type="entry name" value="DNA_brk_join_enz"/>
</dbReference>
<feature type="domain" description="Tyr recombinase" evidence="6">
    <location>
        <begin position="104"/>
        <end position="285"/>
    </location>
</feature>
<reference evidence="8 9" key="1">
    <citation type="submission" date="2022-07" db="EMBL/GenBank/DDBJ databases">
        <title>A copper resistant bacterium isolated from sediment samples of deep sea hydrothermal areas.</title>
        <authorList>
            <person name="Zeng X."/>
        </authorList>
    </citation>
    <scope>NUCLEOTIDE SEQUENCE [LARGE SCALE GENOMIC DNA]</scope>
    <source>
        <strain evidence="9">CuT 6</strain>
    </source>
</reference>
<dbReference type="InterPro" id="IPR013762">
    <property type="entry name" value="Integrase-like_cat_sf"/>
</dbReference>
<proteinExistence type="inferred from homology"/>
<dbReference type="InterPro" id="IPR004107">
    <property type="entry name" value="Integrase_SAM-like_N"/>
</dbReference>
<dbReference type="SUPFAM" id="SSF56349">
    <property type="entry name" value="DNA breaking-rejoining enzymes"/>
    <property type="match status" value="1"/>
</dbReference>
<dbReference type="Pfam" id="PF00589">
    <property type="entry name" value="Phage_integrase"/>
    <property type="match status" value="1"/>
</dbReference>
<evidence type="ECO:0000256" key="1">
    <source>
        <dbReference type="ARBA" id="ARBA00008857"/>
    </source>
</evidence>
<evidence type="ECO:0000313" key="9">
    <source>
        <dbReference type="Proteomes" id="UP001475781"/>
    </source>
</evidence>
<keyword evidence="3 5" id="KW-0238">DNA-binding</keyword>
<dbReference type="Pfam" id="PF13495">
    <property type="entry name" value="Phage_int_SAM_4"/>
    <property type="match status" value="1"/>
</dbReference>
<evidence type="ECO:0000256" key="5">
    <source>
        <dbReference type="PROSITE-ProRule" id="PRU01248"/>
    </source>
</evidence>
<dbReference type="InterPro" id="IPR050090">
    <property type="entry name" value="Tyrosine_recombinase_XerCD"/>
</dbReference>
<evidence type="ECO:0000313" key="8">
    <source>
        <dbReference type="EMBL" id="WZF87096.1"/>
    </source>
</evidence>
<dbReference type="InterPro" id="IPR002104">
    <property type="entry name" value="Integrase_catalytic"/>
</dbReference>
<feature type="domain" description="Core-binding (CB)" evidence="7">
    <location>
        <begin position="7"/>
        <end position="87"/>
    </location>
</feature>
<evidence type="ECO:0000256" key="2">
    <source>
        <dbReference type="ARBA" id="ARBA00022908"/>
    </source>
</evidence>
<dbReference type="PANTHER" id="PTHR30349:SF64">
    <property type="entry name" value="PROPHAGE INTEGRASE INTD-RELATED"/>
    <property type="match status" value="1"/>
</dbReference>
<dbReference type="EMBL" id="CP101118">
    <property type="protein sequence ID" value="WZF87096.1"/>
    <property type="molecule type" value="Genomic_DNA"/>
</dbReference>
<dbReference type="PROSITE" id="PS51900">
    <property type="entry name" value="CB"/>
    <property type="match status" value="1"/>
</dbReference>
<dbReference type="InterPro" id="IPR010998">
    <property type="entry name" value="Integrase_recombinase_N"/>
</dbReference>
<name>A0ABZ2VXV2_9GAMM</name>
<comment type="similarity">
    <text evidence="1">Belongs to the 'phage' integrase family.</text>
</comment>